<sequence>MYATLLKTSKSHTLAINASCMEPIPNAAPRHAGAYAIDLQNSQGQYPSGNVTTQRYRLHARLYGRYPSEIVSQFLVILICIDDSASGTPIRDICLTCGEWCDVGVSTPKLWSCLDINVDSGSSQAMRRWIEKWLERSKRHSLKTSLSISDGPDIQIGGETKRLVNGTFEMLSGQIYQWSELNLLLSNDEPPRSLTYNREKAVQLEKLSIATPPIYLNVEAIG</sequence>
<name>A0A8S0WTM3_CYCAE</name>
<evidence type="ECO:0000313" key="2">
    <source>
        <dbReference type="Proteomes" id="UP000467700"/>
    </source>
</evidence>
<accession>A0A8S0WTM3</accession>
<protein>
    <submittedName>
        <fullName evidence="1">Uncharacterized protein</fullName>
    </submittedName>
</protein>
<organism evidence="1 2">
    <name type="scientific">Cyclocybe aegerita</name>
    <name type="common">Black poplar mushroom</name>
    <name type="synonym">Agrocybe aegerita</name>
    <dbReference type="NCBI Taxonomy" id="1973307"/>
    <lineage>
        <taxon>Eukaryota</taxon>
        <taxon>Fungi</taxon>
        <taxon>Dikarya</taxon>
        <taxon>Basidiomycota</taxon>
        <taxon>Agaricomycotina</taxon>
        <taxon>Agaricomycetes</taxon>
        <taxon>Agaricomycetidae</taxon>
        <taxon>Agaricales</taxon>
        <taxon>Agaricineae</taxon>
        <taxon>Bolbitiaceae</taxon>
        <taxon>Cyclocybe</taxon>
    </lineage>
</organism>
<evidence type="ECO:0000313" key="1">
    <source>
        <dbReference type="EMBL" id="CAA7271037.1"/>
    </source>
</evidence>
<comment type="caution">
    <text evidence="1">The sequence shown here is derived from an EMBL/GenBank/DDBJ whole genome shotgun (WGS) entry which is preliminary data.</text>
</comment>
<dbReference type="AlphaFoldDB" id="A0A8S0WTM3"/>
<reference evidence="1 2" key="1">
    <citation type="submission" date="2020-01" db="EMBL/GenBank/DDBJ databases">
        <authorList>
            <person name="Gupta K D."/>
        </authorList>
    </citation>
    <scope>NUCLEOTIDE SEQUENCE [LARGE SCALE GENOMIC DNA]</scope>
</reference>
<keyword evidence="2" id="KW-1185">Reference proteome</keyword>
<dbReference type="OrthoDB" id="3045915at2759"/>
<proteinExistence type="predicted"/>
<gene>
    <name evidence="1" type="ORF">AAE3_LOCUS13182</name>
</gene>
<dbReference type="Proteomes" id="UP000467700">
    <property type="component" value="Unassembled WGS sequence"/>
</dbReference>
<dbReference type="EMBL" id="CACVBS010000101">
    <property type="protein sequence ID" value="CAA7271037.1"/>
    <property type="molecule type" value="Genomic_DNA"/>
</dbReference>